<feature type="repeat" description="ANK" evidence="3">
    <location>
        <begin position="68"/>
        <end position="100"/>
    </location>
</feature>
<dbReference type="PROSITE" id="PS50297">
    <property type="entry name" value="ANK_REP_REGION"/>
    <property type="match status" value="1"/>
</dbReference>
<reference evidence="5" key="1">
    <citation type="submission" date="2021-04" db="EMBL/GenBank/DDBJ databases">
        <authorList>
            <consortium name="Wellcome Sanger Institute Data Sharing"/>
        </authorList>
    </citation>
    <scope>NUCLEOTIDE SEQUENCE [LARGE SCALE GENOMIC DNA]</scope>
</reference>
<name>A0A7N6AD48_ANATE</name>
<evidence type="ECO:0008006" key="7">
    <source>
        <dbReference type="Google" id="ProtNLM"/>
    </source>
</evidence>
<dbReference type="GO" id="GO:0005634">
    <property type="term" value="C:nucleus"/>
    <property type="evidence" value="ECO:0007669"/>
    <property type="project" value="TreeGrafter"/>
</dbReference>
<dbReference type="GeneID" id="113161956"/>
<dbReference type="SMART" id="SM00248">
    <property type="entry name" value="ANK"/>
    <property type="match status" value="2"/>
</dbReference>
<dbReference type="AlphaFoldDB" id="A0A7N6AD48"/>
<organism evidence="5 6">
    <name type="scientific">Anabas testudineus</name>
    <name type="common">Climbing perch</name>
    <name type="synonym">Anthias testudineus</name>
    <dbReference type="NCBI Taxonomy" id="64144"/>
    <lineage>
        <taxon>Eukaryota</taxon>
        <taxon>Metazoa</taxon>
        <taxon>Chordata</taxon>
        <taxon>Craniata</taxon>
        <taxon>Vertebrata</taxon>
        <taxon>Euteleostomi</taxon>
        <taxon>Actinopterygii</taxon>
        <taxon>Neopterygii</taxon>
        <taxon>Teleostei</taxon>
        <taxon>Neoteleostei</taxon>
        <taxon>Acanthomorphata</taxon>
        <taxon>Anabantaria</taxon>
        <taxon>Anabantiformes</taxon>
        <taxon>Anabantoidei</taxon>
        <taxon>Anabantidae</taxon>
        <taxon>Anabas</taxon>
    </lineage>
</organism>
<dbReference type="PROSITE" id="PS50088">
    <property type="entry name" value="ANK_REPEAT"/>
    <property type="match status" value="1"/>
</dbReference>
<dbReference type="Gene3D" id="1.25.40.20">
    <property type="entry name" value="Ankyrin repeat-containing domain"/>
    <property type="match status" value="1"/>
</dbReference>
<proteinExistence type="predicted"/>
<dbReference type="SUPFAM" id="SSF48403">
    <property type="entry name" value="Ankyrin repeat"/>
    <property type="match status" value="1"/>
</dbReference>
<evidence type="ECO:0000313" key="5">
    <source>
        <dbReference type="Ensembl" id="ENSATEP00000046314.2"/>
    </source>
</evidence>
<evidence type="ECO:0000313" key="6">
    <source>
        <dbReference type="Proteomes" id="UP000265040"/>
    </source>
</evidence>
<keyword evidence="2 3" id="KW-0040">ANK repeat</keyword>
<dbReference type="InterPro" id="IPR036770">
    <property type="entry name" value="Ankyrin_rpt-contain_sf"/>
</dbReference>
<dbReference type="GO" id="GO:0004861">
    <property type="term" value="F:cyclin-dependent protein serine/threonine kinase inhibitor activity"/>
    <property type="evidence" value="ECO:0007669"/>
    <property type="project" value="TreeGrafter"/>
</dbReference>
<dbReference type="PANTHER" id="PTHR24201:SF8">
    <property type="entry name" value="CYCLIN-DEPENDENT KINASE 4 INHIBITOR B"/>
    <property type="match status" value="1"/>
</dbReference>
<dbReference type="GO" id="GO:0008285">
    <property type="term" value="P:negative regulation of cell population proliferation"/>
    <property type="evidence" value="ECO:0007669"/>
    <property type="project" value="TreeGrafter"/>
</dbReference>
<protein>
    <recommendedName>
        <fullName evidence="7">Cyclin-dependent kinase inhibitor 2A/B (p15, inhibits CDK4)</fullName>
    </recommendedName>
</protein>
<dbReference type="Proteomes" id="UP000265040">
    <property type="component" value="Chromosome 1"/>
</dbReference>
<dbReference type="PANTHER" id="PTHR24201">
    <property type="entry name" value="ANK_REP_REGION DOMAIN-CONTAINING PROTEIN"/>
    <property type="match status" value="1"/>
</dbReference>
<dbReference type="Pfam" id="PF12796">
    <property type="entry name" value="Ank_2"/>
    <property type="match status" value="1"/>
</dbReference>
<dbReference type="RefSeq" id="XP_026215616.1">
    <property type="nucleotide sequence ID" value="XM_026359831.1"/>
</dbReference>
<evidence type="ECO:0000256" key="1">
    <source>
        <dbReference type="ARBA" id="ARBA00022737"/>
    </source>
</evidence>
<evidence type="ECO:0000256" key="4">
    <source>
        <dbReference type="SAM" id="MobiDB-lite"/>
    </source>
</evidence>
<reference evidence="5" key="2">
    <citation type="submission" date="2025-08" db="UniProtKB">
        <authorList>
            <consortium name="Ensembl"/>
        </authorList>
    </citation>
    <scope>IDENTIFICATION</scope>
</reference>
<accession>A0A7N6AD48</accession>
<dbReference type="Ensembl" id="ENSATET00000039863.2">
    <property type="protein sequence ID" value="ENSATEP00000046314.2"/>
    <property type="gene ID" value="ENSATEG00000026020.2"/>
</dbReference>
<reference evidence="5" key="3">
    <citation type="submission" date="2025-09" db="UniProtKB">
        <authorList>
            <consortium name="Ensembl"/>
        </authorList>
    </citation>
    <scope>IDENTIFICATION</scope>
</reference>
<evidence type="ECO:0000256" key="2">
    <source>
        <dbReference type="ARBA" id="ARBA00023043"/>
    </source>
</evidence>
<dbReference type="InParanoid" id="A0A7N6AD48"/>
<dbReference type="GO" id="GO:2000045">
    <property type="term" value="P:regulation of G1/S transition of mitotic cell cycle"/>
    <property type="evidence" value="ECO:0007669"/>
    <property type="project" value="TreeGrafter"/>
</dbReference>
<evidence type="ECO:0000256" key="3">
    <source>
        <dbReference type="PROSITE-ProRule" id="PRU00023"/>
    </source>
</evidence>
<dbReference type="CTD" id="100329528"/>
<keyword evidence="6" id="KW-1185">Reference proteome</keyword>
<dbReference type="GeneTree" id="ENSGT00940000159801"/>
<feature type="region of interest" description="Disordered" evidence="4">
    <location>
        <begin position="92"/>
        <end position="114"/>
    </location>
</feature>
<sequence>MSVADKLTTAAAKGSAAAVEELLRAGAEVNGLNCFGRTALQVMMMGSTPVALLLLKHGANPNVAEGGTGTTPLHDAARTGFLDTVRLLVEHGADPQARDSRNRRPVDLATENDHGDVEDFLRSLENTV</sequence>
<dbReference type="InterPro" id="IPR050776">
    <property type="entry name" value="Ank_Repeat/CDKN_Inhibitor"/>
</dbReference>
<dbReference type="InterPro" id="IPR002110">
    <property type="entry name" value="Ankyrin_rpt"/>
</dbReference>
<dbReference type="GO" id="GO:0019901">
    <property type="term" value="F:protein kinase binding"/>
    <property type="evidence" value="ECO:0007669"/>
    <property type="project" value="TreeGrafter"/>
</dbReference>
<dbReference type="GO" id="GO:0005737">
    <property type="term" value="C:cytoplasm"/>
    <property type="evidence" value="ECO:0007669"/>
    <property type="project" value="TreeGrafter"/>
</dbReference>
<keyword evidence="1" id="KW-0677">Repeat</keyword>